<protein>
    <recommendedName>
        <fullName evidence="2">Endo-beta-1,6-galactanase-like domain-containing protein</fullName>
    </recommendedName>
</protein>
<dbReference type="InterPro" id="IPR039514">
    <property type="entry name" value="6GAL-like"/>
</dbReference>
<evidence type="ECO:0000313" key="3">
    <source>
        <dbReference type="EMBL" id="UVI28501.1"/>
    </source>
</evidence>
<keyword evidence="1" id="KW-0732">Signal</keyword>
<feature type="domain" description="Endo-beta-1,6-galactanase-like" evidence="2">
    <location>
        <begin position="96"/>
        <end position="167"/>
    </location>
</feature>
<dbReference type="PANTHER" id="PTHR42767:SF1">
    <property type="entry name" value="ENDO-BETA-1,6-GALACTANASE-LIKE DOMAIN-CONTAINING PROTEIN"/>
    <property type="match status" value="1"/>
</dbReference>
<feature type="chain" id="PRO_5046486692" description="Endo-beta-1,6-galactanase-like domain-containing protein" evidence="1">
    <location>
        <begin position="33"/>
        <end position="170"/>
    </location>
</feature>
<evidence type="ECO:0000256" key="1">
    <source>
        <dbReference type="SAM" id="SignalP"/>
    </source>
</evidence>
<dbReference type="RefSeq" id="WP_258384590.1">
    <property type="nucleotide sequence ID" value="NZ_CP091430.1"/>
</dbReference>
<name>A0ABY5S3L3_9BACL</name>
<proteinExistence type="predicted"/>
<feature type="signal peptide" evidence="1">
    <location>
        <begin position="1"/>
        <end position="32"/>
    </location>
</feature>
<gene>
    <name evidence="3" type="ORF">L1F29_24050</name>
</gene>
<dbReference type="InterPro" id="IPR039743">
    <property type="entry name" value="6GAL/EXGAL"/>
</dbReference>
<evidence type="ECO:0000313" key="4">
    <source>
        <dbReference type="Proteomes" id="UP001057877"/>
    </source>
</evidence>
<sequence length="170" mass="18844">MIRTMWKRLVSVSVALSVMLMTVVSLPLTANAASDVTVNWNDMKQEIDGFGVSQAAWSDAIYDLSEPVRSQVMDLLFTQETGIGASILRGEIFPDFNPAPGTYDFNARPDQVWVMQQAKARGVDKIIATSWSPPAWMKTNSSTTNGGFLKSENYGDFANLMSTFIKEYDL</sequence>
<keyword evidence="4" id="KW-1185">Reference proteome</keyword>
<dbReference type="Proteomes" id="UP001057877">
    <property type="component" value="Chromosome"/>
</dbReference>
<dbReference type="EMBL" id="CP091430">
    <property type="protein sequence ID" value="UVI28501.1"/>
    <property type="molecule type" value="Genomic_DNA"/>
</dbReference>
<dbReference type="Pfam" id="PF14587">
    <property type="entry name" value="Glyco_hydr_30_2"/>
    <property type="match status" value="1"/>
</dbReference>
<dbReference type="SUPFAM" id="SSF51445">
    <property type="entry name" value="(Trans)glycosidases"/>
    <property type="match status" value="1"/>
</dbReference>
<evidence type="ECO:0000259" key="2">
    <source>
        <dbReference type="Pfam" id="PF14587"/>
    </source>
</evidence>
<organism evidence="3 4">
    <name type="scientific">Paenibacillus spongiae</name>
    <dbReference type="NCBI Taxonomy" id="2909671"/>
    <lineage>
        <taxon>Bacteria</taxon>
        <taxon>Bacillati</taxon>
        <taxon>Bacillota</taxon>
        <taxon>Bacilli</taxon>
        <taxon>Bacillales</taxon>
        <taxon>Paenibacillaceae</taxon>
        <taxon>Paenibacillus</taxon>
    </lineage>
</organism>
<reference evidence="3" key="1">
    <citation type="submission" date="2022-01" db="EMBL/GenBank/DDBJ databases">
        <title>Paenibacillus spongiae sp. nov., isolated from marine sponge.</title>
        <authorList>
            <person name="Li Z."/>
            <person name="Zhang M."/>
        </authorList>
    </citation>
    <scope>NUCLEOTIDE SEQUENCE</scope>
    <source>
        <strain evidence="3">PHS-Z3</strain>
    </source>
</reference>
<dbReference type="PANTHER" id="PTHR42767">
    <property type="entry name" value="ENDO-BETA-1,6-GALACTANASE"/>
    <property type="match status" value="1"/>
</dbReference>
<accession>A0ABY5S3L3</accession>
<dbReference type="InterPro" id="IPR017853">
    <property type="entry name" value="GH"/>
</dbReference>
<dbReference type="Gene3D" id="3.20.20.80">
    <property type="entry name" value="Glycosidases"/>
    <property type="match status" value="1"/>
</dbReference>